<reference evidence="2 5" key="2">
    <citation type="submission" date="2020-11" db="EMBL/GenBank/DDBJ databases">
        <title>Enhanced detection system for hospital associated transmission using whole genome sequencing surveillance.</title>
        <authorList>
            <person name="Harrison L.H."/>
            <person name="Van Tyne D."/>
            <person name="Marsh J.W."/>
            <person name="Griffith M.P."/>
            <person name="Snyder D.J."/>
            <person name="Cooper V.S."/>
            <person name="Mustapha M."/>
        </authorList>
    </citation>
    <scope>NUCLEOTIDE SEQUENCE [LARGE SCALE GENOMIC DNA]</scope>
    <source>
        <strain evidence="2 5">SER00230</strain>
    </source>
</reference>
<accession>A0A3S5B177</accession>
<name>A0A3S5B177_SERRU</name>
<evidence type="ECO:0000313" key="2">
    <source>
        <dbReference type="EMBL" id="MBH1932561.1"/>
    </source>
</evidence>
<sequence>MKKSALLLLLAAAPLSAAPRPDYQAVYHILPLRGDAPIGEYRVSQRWQPDSQSYLQQASIQFRWRVLLSSHQYRYRDEVRYGVDGGFSYRIEEDNDGRTRQVSGGWQPGAQALTLTVRRDQQPPETLTVAKATFDFPLFALRFPKPCAPQQAGRRSSHRMLMPIDGEVVQTESHYVGVGELTLPGDGVATPGLCQIVSSGQRRDANHRTWVNRDGYLVYEISADYRLRLVPEASHLPPNVQEKGL</sequence>
<evidence type="ECO:0000313" key="4">
    <source>
        <dbReference type="Proteomes" id="UP000281904"/>
    </source>
</evidence>
<feature type="chain" id="PRO_5018558596" description="DUF3108 domain-containing protein" evidence="1">
    <location>
        <begin position="18"/>
        <end position="245"/>
    </location>
</feature>
<protein>
    <recommendedName>
        <fullName evidence="6">DUF3108 domain-containing protein</fullName>
    </recommendedName>
</protein>
<dbReference type="EMBL" id="JADULK010000019">
    <property type="protein sequence ID" value="MBH1932561.1"/>
    <property type="molecule type" value="Genomic_DNA"/>
</dbReference>
<proteinExistence type="predicted"/>
<keyword evidence="1" id="KW-0732">Signal</keyword>
<evidence type="ECO:0000313" key="5">
    <source>
        <dbReference type="Proteomes" id="UP000624159"/>
    </source>
</evidence>
<feature type="signal peptide" evidence="1">
    <location>
        <begin position="1"/>
        <end position="17"/>
    </location>
</feature>
<keyword evidence="5" id="KW-1185">Reference proteome</keyword>
<dbReference type="Proteomes" id="UP000281904">
    <property type="component" value="Chromosome"/>
</dbReference>
<dbReference type="Proteomes" id="UP000624159">
    <property type="component" value="Unassembled WGS sequence"/>
</dbReference>
<gene>
    <name evidence="2" type="ORF">I5U13_23165</name>
    <name evidence="3" type="ORF">NCTC10036_04023</name>
</gene>
<dbReference type="EMBL" id="LR134493">
    <property type="protein sequence ID" value="VEI70508.1"/>
    <property type="molecule type" value="Genomic_DNA"/>
</dbReference>
<dbReference type="AlphaFoldDB" id="A0A3S5B177"/>
<reference evidence="3 4" key="1">
    <citation type="submission" date="2018-12" db="EMBL/GenBank/DDBJ databases">
        <authorList>
            <consortium name="Pathogen Informatics"/>
        </authorList>
    </citation>
    <scope>NUCLEOTIDE SEQUENCE [LARGE SCALE GENOMIC DNA]</scope>
    <source>
        <strain evidence="3 4">NCTC10036</strain>
    </source>
</reference>
<evidence type="ECO:0000313" key="3">
    <source>
        <dbReference type="EMBL" id="VEI70508.1"/>
    </source>
</evidence>
<evidence type="ECO:0000256" key="1">
    <source>
        <dbReference type="SAM" id="SignalP"/>
    </source>
</evidence>
<organism evidence="3 4">
    <name type="scientific">Serratia rubidaea</name>
    <name type="common">Serratia marinorubra</name>
    <dbReference type="NCBI Taxonomy" id="61652"/>
    <lineage>
        <taxon>Bacteria</taxon>
        <taxon>Pseudomonadati</taxon>
        <taxon>Pseudomonadota</taxon>
        <taxon>Gammaproteobacteria</taxon>
        <taxon>Enterobacterales</taxon>
        <taxon>Yersiniaceae</taxon>
        <taxon>Serratia</taxon>
    </lineage>
</organism>
<dbReference type="RefSeq" id="WP_126532700.1">
    <property type="nucleotide sequence ID" value="NZ_JADULK010000019.1"/>
</dbReference>
<evidence type="ECO:0008006" key="6">
    <source>
        <dbReference type="Google" id="ProtNLM"/>
    </source>
</evidence>